<feature type="compositionally biased region" description="Polar residues" evidence="1">
    <location>
        <begin position="1"/>
        <end position="10"/>
    </location>
</feature>
<protein>
    <recommendedName>
        <fullName evidence="2">DUF7511 domain-containing protein</fullName>
    </recommendedName>
</protein>
<dbReference type="InterPro" id="IPR055933">
    <property type="entry name" value="DUF7511"/>
</dbReference>
<evidence type="ECO:0000313" key="4">
    <source>
        <dbReference type="Proteomes" id="UP001595945"/>
    </source>
</evidence>
<sequence length="72" mass="7929">MTNTTPTNAADVTPPTDDETTADRPDLNAVVVERDSGSDECTLYPMEASDEALVTEWMTAEEGSYVRLDEMR</sequence>
<dbReference type="Proteomes" id="UP001595945">
    <property type="component" value="Unassembled WGS sequence"/>
</dbReference>
<evidence type="ECO:0000313" key="3">
    <source>
        <dbReference type="EMBL" id="MFC4826183.1"/>
    </source>
</evidence>
<organism evidence="3 4">
    <name type="scientific">Halorussus aquaticus</name>
    <dbReference type="NCBI Taxonomy" id="2953748"/>
    <lineage>
        <taxon>Archaea</taxon>
        <taxon>Methanobacteriati</taxon>
        <taxon>Methanobacteriota</taxon>
        <taxon>Stenosarchaea group</taxon>
        <taxon>Halobacteria</taxon>
        <taxon>Halobacteriales</taxon>
        <taxon>Haladaptataceae</taxon>
        <taxon>Halorussus</taxon>
    </lineage>
</organism>
<dbReference type="AlphaFoldDB" id="A0ABD5Q696"/>
<name>A0ABD5Q696_9EURY</name>
<dbReference type="GeneID" id="73046720"/>
<keyword evidence="4" id="KW-1185">Reference proteome</keyword>
<feature type="domain" description="DUF7511" evidence="2">
    <location>
        <begin position="26"/>
        <end position="72"/>
    </location>
</feature>
<reference evidence="3 4" key="1">
    <citation type="journal article" date="2019" name="Int. J. Syst. Evol. Microbiol.">
        <title>The Global Catalogue of Microorganisms (GCM) 10K type strain sequencing project: providing services to taxonomists for standard genome sequencing and annotation.</title>
        <authorList>
            <consortium name="The Broad Institute Genomics Platform"/>
            <consortium name="The Broad Institute Genome Sequencing Center for Infectious Disease"/>
            <person name="Wu L."/>
            <person name="Ma J."/>
        </authorList>
    </citation>
    <scope>NUCLEOTIDE SEQUENCE [LARGE SCALE GENOMIC DNA]</scope>
    <source>
        <strain evidence="3 4">XZYJ18</strain>
    </source>
</reference>
<proteinExistence type="predicted"/>
<accession>A0ABD5Q696</accession>
<evidence type="ECO:0000256" key="1">
    <source>
        <dbReference type="SAM" id="MobiDB-lite"/>
    </source>
</evidence>
<dbReference type="Pfam" id="PF24351">
    <property type="entry name" value="DUF7511"/>
    <property type="match status" value="1"/>
</dbReference>
<dbReference type="RefSeq" id="WP_254268196.1">
    <property type="nucleotide sequence ID" value="NZ_CP100400.1"/>
</dbReference>
<feature type="region of interest" description="Disordered" evidence="1">
    <location>
        <begin position="1"/>
        <end position="28"/>
    </location>
</feature>
<gene>
    <name evidence="3" type="ORF">ACFO9K_18170</name>
</gene>
<dbReference type="EMBL" id="JBHSHT010000002">
    <property type="protein sequence ID" value="MFC4826183.1"/>
    <property type="molecule type" value="Genomic_DNA"/>
</dbReference>
<evidence type="ECO:0000259" key="2">
    <source>
        <dbReference type="Pfam" id="PF24351"/>
    </source>
</evidence>
<comment type="caution">
    <text evidence="3">The sequence shown here is derived from an EMBL/GenBank/DDBJ whole genome shotgun (WGS) entry which is preliminary data.</text>
</comment>